<dbReference type="AlphaFoldDB" id="A0A927RM30"/>
<evidence type="ECO:0000313" key="12">
    <source>
        <dbReference type="EMBL" id="MBE1608493.1"/>
    </source>
</evidence>
<keyword evidence="8 9" id="KW-0472">Membrane</keyword>
<feature type="transmembrane region" description="Helical" evidence="9">
    <location>
        <begin position="117"/>
        <end position="135"/>
    </location>
</feature>
<dbReference type="RefSeq" id="WP_192752262.1">
    <property type="nucleotide sequence ID" value="NZ_BAABJL010000097.1"/>
</dbReference>
<evidence type="ECO:0000256" key="5">
    <source>
        <dbReference type="ARBA" id="ARBA00022750"/>
    </source>
</evidence>
<dbReference type="EC" id="3.4.23.36" evidence="9"/>
<comment type="pathway">
    <text evidence="9">Protein modification; lipoprotein biosynthesis (signal peptide cleavage).</text>
</comment>
<dbReference type="NCBIfam" id="TIGR00077">
    <property type="entry name" value="lspA"/>
    <property type="match status" value="1"/>
</dbReference>
<dbReference type="Pfam" id="PF01252">
    <property type="entry name" value="Peptidase_A8"/>
    <property type="match status" value="1"/>
</dbReference>
<comment type="function">
    <text evidence="9">This protein specifically catalyzes the removal of signal peptides from prolipoproteins.</text>
</comment>
<evidence type="ECO:0000256" key="3">
    <source>
        <dbReference type="ARBA" id="ARBA00022670"/>
    </source>
</evidence>
<keyword evidence="4 9" id="KW-0812">Transmembrane</keyword>
<dbReference type="GO" id="GO:0006508">
    <property type="term" value="P:proteolysis"/>
    <property type="evidence" value="ECO:0007669"/>
    <property type="project" value="UniProtKB-KW"/>
</dbReference>
<evidence type="ECO:0000313" key="13">
    <source>
        <dbReference type="Proteomes" id="UP000638648"/>
    </source>
</evidence>
<keyword evidence="2 9" id="KW-1003">Cell membrane</keyword>
<dbReference type="Proteomes" id="UP000638648">
    <property type="component" value="Unassembled WGS sequence"/>
</dbReference>
<gene>
    <name evidence="9" type="primary">lspA</name>
    <name evidence="12" type="ORF">HEB94_005341</name>
</gene>
<feature type="active site" evidence="9">
    <location>
        <position position="165"/>
    </location>
</feature>
<comment type="subcellular location">
    <subcellularLocation>
        <location evidence="9">Cell membrane</location>
        <topology evidence="9">Multi-pass membrane protein</topology>
    </subcellularLocation>
</comment>
<dbReference type="PRINTS" id="PR00781">
    <property type="entry name" value="LIPOSIGPTASE"/>
</dbReference>
<reference evidence="12" key="1">
    <citation type="submission" date="2020-10" db="EMBL/GenBank/DDBJ databases">
        <title>Sequencing the genomes of 1000 actinobacteria strains.</title>
        <authorList>
            <person name="Klenk H.-P."/>
        </authorList>
    </citation>
    <scope>NUCLEOTIDE SEQUENCE</scope>
    <source>
        <strain evidence="12">DSM 45354</strain>
    </source>
</reference>
<protein>
    <recommendedName>
        <fullName evidence="9">Lipoprotein signal peptidase</fullName>
        <ecNumber evidence="9">3.4.23.36</ecNumber>
    </recommendedName>
    <alternativeName>
        <fullName evidence="9">Prolipoprotein signal peptidase</fullName>
    </alternativeName>
    <alternativeName>
        <fullName evidence="9">Signal peptidase II</fullName>
        <shortName evidence="9">SPase II</shortName>
    </alternativeName>
</protein>
<sequence length="214" mass="21985">MSDSAAPAPDPRDHPATSGPARGSSPSGHQGALFPRVVVFAVAAVILAVDQATKFWAVSSLTDRAPISLMGDFLELRLLYNAGAAFSIGTGATWIFTILAGVAVVALGVFATRARSLGWAVGLGLPLGGACTHLLDRLFRSPGFGVGHVVDFIDYNGWFVGNVADIALVVGAGVLILQSLIARDADGRLTGLATSNPGSLSDGDDDERRSGRAS</sequence>
<dbReference type="HAMAP" id="MF_00161">
    <property type="entry name" value="LspA"/>
    <property type="match status" value="1"/>
</dbReference>
<dbReference type="PANTHER" id="PTHR33695">
    <property type="entry name" value="LIPOPROTEIN SIGNAL PEPTIDASE"/>
    <property type="match status" value="1"/>
</dbReference>
<evidence type="ECO:0000256" key="1">
    <source>
        <dbReference type="ARBA" id="ARBA00006139"/>
    </source>
</evidence>
<proteinExistence type="inferred from homology"/>
<evidence type="ECO:0000256" key="7">
    <source>
        <dbReference type="ARBA" id="ARBA00022989"/>
    </source>
</evidence>
<dbReference type="GO" id="GO:0004190">
    <property type="term" value="F:aspartic-type endopeptidase activity"/>
    <property type="evidence" value="ECO:0007669"/>
    <property type="project" value="UniProtKB-UniRule"/>
</dbReference>
<keyword evidence="3 9" id="KW-0645">Protease</keyword>
<comment type="caution">
    <text evidence="9">Lacks conserved residue(s) required for the propagation of feature annotation.</text>
</comment>
<comment type="catalytic activity">
    <reaction evidence="9">
        <text>Release of signal peptides from bacterial membrane prolipoproteins. Hydrolyzes -Xaa-Yaa-Zaa-|-(S,diacylglyceryl)Cys-, in which Xaa is hydrophobic (preferably Leu), and Yaa (Ala or Ser) and Zaa (Gly or Ala) have small, neutral side chains.</text>
        <dbReference type="EC" id="3.4.23.36"/>
    </reaction>
</comment>
<evidence type="ECO:0000256" key="8">
    <source>
        <dbReference type="ARBA" id="ARBA00023136"/>
    </source>
</evidence>
<feature type="transmembrane region" description="Helical" evidence="9">
    <location>
        <begin position="78"/>
        <end position="110"/>
    </location>
</feature>
<feature type="transmembrane region" description="Helical" evidence="9">
    <location>
        <begin position="155"/>
        <end position="177"/>
    </location>
</feature>
<evidence type="ECO:0000256" key="11">
    <source>
        <dbReference type="SAM" id="MobiDB-lite"/>
    </source>
</evidence>
<comment type="similarity">
    <text evidence="1 9 10">Belongs to the peptidase A8 family.</text>
</comment>
<accession>A0A927RM30</accession>
<feature type="region of interest" description="Disordered" evidence="11">
    <location>
        <begin position="193"/>
        <end position="214"/>
    </location>
</feature>
<evidence type="ECO:0000256" key="9">
    <source>
        <dbReference type="HAMAP-Rule" id="MF_00161"/>
    </source>
</evidence>
<dbReference type="InterPro" id="IPR001872">
    <property type="entry name" value="Peptidase_A8"/>
</dbReference>
<evidence type="ECO:0000256" key="6">
    <source>
        <dbReference type="ARBA" id="ARBA00022801"/>
    </source>
</evidence>
<keyword evidence="13" id="KW-1185">Reference proteome</keyword>
<evidence type="ECO:0000256" key="4">
    <source>
        <dbReference type="ARBA" id="ARBA00022692"/>
    </source>
</evidence>
<evidence type="ECO:0000256" key="2">
    <source>
        <dbReference type="ARBA" id="ARBA00022475"/>
    </source>
</evidence>
<dbReference type="EMBL" id="JADBEM010000001">
    <property type="protein sequence ID" value="MBE1608493.1"/>
    <property type="molecule type" value="Genomic_DNA"/>
</dbReference>
<dbReference type="GO" id="GO:0005886">
    <property type="term" value="C:plasma membrane"/>
    <property type="evidence" value="ECO:0007669"/>
    <property type="project" value="UniProtKB-SubCell"/>
</dbReference>
<organism evidence="12 13">
    <name type="scientific">Actinopolymorpha pittospori</name>
    <dbReference type="NCBI Taxonomy" id="648752"/>
    <lineage>
        <taxon>Bacteria</taxon>
        <taxon>Bacillati</taxon>
        <taxon>Actinomycetota</taxon>
        <taxon>Actinomycetes</taxon>
        <taxon>Propionibacteriales</taxon>
        <taxon>Actinopolymorphaceae</taxon>
        <taxon>Actinopolymorpha</taxon>
    </lineage>
</organism>
<dbReference type="PANTHER" id="PTHR33695:SF1">
    <property type="entry name" value="LIPOPROTEIN SIGNAL PEPTIDASE"/>
    <property type="match status" value="1"/>
</dbReference>
<feature type="region of interest" description="Disordered" evidence="11">
    <location>
        <begin position="1"/>
        <end position="28"/>
    </location>
</feature>
<evidence type="ECO:0000256" key="10">
    <source>
        <dbReference type="RuleBase" id="RU004181"/>
    </source>
</evidence>
<comment type="caution">
    <text evidence="12">The sequence shown here is derived from an EMBL/GenBank/DDBJ whole genome shotgun (WGS) entry which is preliminary data.</text>
</comment>
<keyword evidence="6 9" id="KW-0378">Hydrolase</keyword>
<keyword evidence="7 9" id="KW-1133">Transmembrane helix</keyword>
<feature type="active site" evidence="9">
    <location>
        <position position="151"/>
    </location>
</feature>
<name>A0A927RM30_9ACTN</name>
<keyword evidence="5 9" id="KW-0064">Aspartyl protease</keyword>